<dbReference type="EMBL" id="JAUUTY010000005">
    <property type="protein sequence ID" value="KAK1626216.1"/>
    <property type="molecule type" value="Genomic_DNA"/>
</dbReference>
<dbReference type="Pfam" id="PF08387">
    <property type="entry name" value="FBD"/>
    <property type="match status" value="1"/>
</dbReference>
<accession>A0AAD8RM24</accession>
<dbReference type="Pfam" id="PF00646">
    <property type="entry name" value="F-box"/>
    <property type="match status" value="1"/>
</dbReference>
<dbReference type="PANTHER" id="PTHR32141">
    <property type="match status" value="1"/>
</dbReference>
<dbReference type="InterPro" id="IPR055302">
    <property type="entry name" value="F-box_dom-containing"/>
</dbReference>
<feature type="domain" description="F-box" evidence="1">
    <location>
        <begin position="8"/>
        <end position="47"/>
    </location>
</feature>
<dbReference type="InterPro" id="IPR055411">
    <property type="entry name" value="LRR_FXL15/At3g58940/PEG3-like"/>
</dbReference>
<feature type="domain" description="F-box/LRR-repeat protein 15/At3g58940/PEG3-like LRR" evidence="3">
    <location>
        <begin position="102"/>
        <end position="326"/>
    </location>
</feature>
<evidence type="ECO:0008006" key="6">
    <source>
        <dbReference type="Google" id="ProtNLM"/>
    </source>
</evidence>
<dbReference type="SUPFAM" id="SSF81383">
    <property type="entry name" value="F-box domain"/>
    <property type="match status" value="1"/>
</dbReference>
<dbReference type="CDD" id="cd22160">
    <property type="entry name" value="F-box_AtFBL13-like"/>
    <property type="match status" value="1"/>
</dbReference>
<name>A0AAD8RM24_LOLMU</name>
<dbReference type="InterPro" id="IPR001810">
    <property type="entry name" value="F-box_dom"/>
</dbReference>
<dbReference type="SUPFAM" id="SSF52047">
    <property type="entry name" value="RNI-like"/>
    <property type="match status" value="1"/>
</dbReference>
<dbReference type="AlphaFoldDB" id="A0AAD8RM24"/>
<evidence type="ECO:0000313" key="5">
    <source>
        <dbReference type="Proteomes" id="UP001231189"/>
    </source>
</evidence>
<dbReference type="InterPro" id="IPR053781">
    <property type="entry name" value="F-box_AtFBL13-like"/>
</dbReference>
<protein>
    <recommendedName>
        <fullName evidence="6">F-box domain-containing protein</fullName>
    </recommendedName>
</protein>
<sequence>MEEASTSSDLPDDLLGEIITLLPTKDGARTQILARRWRHLWGSSPLNLDCRGLVKRRIQLHDVVSRILTSHLGPGRRFWVDIYDFVRVGNTLNELLQMNATVDQWLGSPALRNLQELVVSLSCHIVYPTALYISRLSTTLRVVTIARCNFHDSTVQGLRFPQLKQLELESVRISECSLHRMIVGCPALECLLINCSFGFRCIRINSLSLRSIGARVSCPGGNELKLGELVIENAPCLKRLLHLDRNVDGDHLHISVISAPKLETLRYLSNFTKISFGSAVIQGLCVDSLAAVVRTVKILAVDMHVLSLDTVIKLMGFFPCLDKLYIECSFHSFQSGPTNVWRLLKKQNRIRYLDIPLKTIVLEQYRGTKSQVSFLTFFVLHARLLEAMTLGIRITDNSEEFLAEQRRKLQLENRVSTDARFYFTTDRYIRNYWTKFVQKTEIVLT</sequence>
<reference evidence="4" key="1">
    <citation type="submission" date="2023-07" db="EMBL/GenBank/DDBJ databases">
        <title>A chromosome-level genome assembly of Lolium multiflorum.</title>
        <authorList>
            <person name="Chen Y."/>
            <person name="Copetti D."/>
            <person name="Kolliker R."/>
            <person name="Studer B."/>
        </authorList>
    </citation>
    <scope>NUCLEOTIDE SEQUENCE</scope>
    <source>
        <strain evidence="4">02402/16</strain>
        <tissue evidence="4">Leaf</tissue>
    </source>
</reference>
<dbReference type="PANTHER" id="PTHR32141:SF123">
    <property type="entry name" value="F-BOX DOMAIN-CONTAINING PROTEIN"/>
    <property type="match status" value="1"/>
</dbReference>
<organism evidence="4 5">
    <name type="scientific">Lolium multiflorum</name>
    <name type="common">Italian ryegrass</name>
    <name type="synonym">Lolium perenne subsp. multiflorum</name>
    <dbReference type="NCBI Taxonomy" id="4521"/>
    <lineage>
        <taxon>Eukaryota</taxon>
        <taxon>Viridiplantae</taxon>
        <taxon>Streptophyta</taxon>
        <taxon>Embryophyta</taxon>
        <taxon>Tracheophyta</taxon>
        <taxon>Spermatophyta</taxon>
        <taxon>Magnoliopsida</taxon>
        <taxon>Liliopsida</taxon>
        <taxon>Poales</taxon>
        <taxon>Poaceae</taxon>
        <taxon>BOP clade</taxon>
        <taxon>Pooideae</taxon>
        <taxon>Poodae</taxon>
        <taxon>Poeae</taxon>
        <taxon>Poeae Chloroplast Group 2 (Poeae type)</taxon>
        <taxon>Loliodinae</taxon>
        <taxon>Loliinae</taxon>
        <taxon>Lolium</taxon>
    </lineage>
</organism>
<evidence type="ECO:0000259" key="2">
    <source>
        <dbReference type="Pfam" id="PF08387"/>
    </source>
</evidence>
<keyword evidence="5" id="KW-1185">Reference proteome</keyword>
<proteinExistence type="predicted"/>
<evidence type="ECO:0000259" key="1">
    <source>
        <dbReference type="Pfam" id="PF00646"/>
    </source>
</evidence>
<dbReference type="InterPro" id="IPR036047">
    <property type="entry name" value="F-box-like_dom_sf"/>
</dbReference>
<dbReference type="Gene3D" id="3.80.10.10">
    <property type="entry name" value="Ribonuclease Inhibitor"/>
    <property type="match status" value="1"/>
</dbReference>
<gene>
    <name evidence="4" type="ORF">QYE76_000531</name>
</gene>
<dbReference type="Pfam" id="PF24758">
    <property type="entry name" value="LRR_At5g56370"/>
    <property type="match status" value="1"/>
</dbReference>
<feature type="domain" description="FBD" evidence="2">
    <location>
        <begin position="357"/>
        <end position="390"/>
    </location>
</feature>
<dbReference type="InterPro" id="IPR006566">
    <property type="entry name" value="FBD"/>
</dbReference>
<dbReference type="Proteomes" id="UP001231189">
    <property type="component" value="Unassembled WGS sequence"/>
</dbReference>
<comment type="caution">
    <text evidence="4">The sequence shown here is derived from an EMBL/GenBank/DDBJ whole genome shotgun (WGS) entry which is preliminary data.</text>
</comment>
<evidence type="ECO:0000313" key="4">
    <source>
        <dbReference type="EMBL" id="KAK1626216.1"/>
    </source>
</evidence>
<evidence type="ECO:0000259" key="3">
    <source>
        <dbReference type="Pfam" id="PF24758"/>
    </source>
</evidence>
<dbReference type="InterPro" id="IPR032675">
    <property type="entry name" value="LRR_dom_sf"/>
</dbReference>